<dbReference type="Gene3D" id="2.160.10.10">
    <property type="entry name" value="Hexapeptide repeat proteins"/>
    <property type="match status" value="1"/>
</dbReference>
<dbReference type="Proteomes" id="UP000218542">
    <property type="component" value="Unassembled WGS sequence"/>
</dbReference>
<name>A0A286U465_9BACT</name>
<dbReference type="EMBL" id="BAOS01000045">
    <property type="protein sequence ID" value="GAX62929.1"/>
    <property type="molecule type" value="Genomic_DNA"/>
</dbReference>
<dbReference type="AlphaFoldDB" id="A0A286U465"/>
<dbReference type="GO" id="GO:0005737">
    <property type="term" value="C:cytoplasm"/>
    <property type="evidence" value="ECO:0007669"/>
    <property type="project" value="InterPro"/>
</dbReference>
<reference evidence="2" key="1">
    <citation type="journal article" date="2017" name="Environ. Microbiol. Rep.">
        <title>Genetic Diversity of Marine Anaerobic Ammonium-Oxidizing Bacteria as Revealed by Genomic and Proteomic Analyses of 'Candidatus Scalindua japonica'.</title>
        <authorList>
            <person name="Oshiki M."/>
            <person name="Mizuto K."/>
            <person name="Kimura Z."/>
            <person name="Kindaichi T."/>
            <person name="Satoh H."/>
            <person name="Okabe S."/>
        </authorList>
    </citation>
    <scope>NUCLEOTIDE SEQUENCE [LARGE SCALE GENOMIC DNA]</scope>
    <source>
        <strain evidence="2">husup-a2</strain>
    </source>
</reference>
<sequence>MTVRLLFSCWCPATAIIGKNTSLGYGGLGVVIGSKAIIGNNVELGSGVVVGGNATEAGDPVIEDDVYIGAGAKILGPIRLGKGCLVAANAVVVKDVSSGCVVGGVPAKVLKEEIDINSFLYHRQKRRNT</sequence>
<accession>A0A286U465</accession>
<organism evidence="1 2">
    <name type="scientific">Candidatus Scalindua japonica</name>
    <dbReference type="NCBI Taxonomy" id="1284222"/>
    <lineage>
        <taxon>Bacteria</taxon>
        <taxon>Pseudomonadati</taxon>
        <taxon>Planctomycetota</taxon>
        <taxon>Candidatus Brocadiia</taxon>
        <taxon>Candidatus Brocadiales</taxon>
        <taxon>Candidatus Scalinduaceae</taxon>
        <taxon>Candidatus Scalindua</taxon>
    </lineage>
</organism>
<dbReference type="GO" id="GO:0006535">
    <property type="term" value="P:cysteine biosynthetic process from serine"/>
    <property type="evidence" value="ECO:0007669"/>
    <property type="project" value="InterPro"/>
</dbReference>
<dbReference type="PIRSF" id="PIRSF000441">
    <property type="entry name" value="CysE"/>
    <property type="match status" value="1"/>
</dbReference>
<dbReference type="Pfam" id="PF14602">
    <property type="entry name" value="Hexapep_2"/>
    <property type="match status" value="1"/>
</dbReference>
<dbReference type="InterPro" id="IPR005881">
    <property type="entry name" value="Ser_O-AcTrfase"/>
</dbReference>
<dbReference type="Pfam" id="PF00132">
    <property type="entry name" value="Hexapep"/>
    <property type="match status" value="1"/>
</dbReference>
<keyword evidence="1" id="KW-0808">Transferase</keyword>
<dbReference type="InterPro" id="IPR001451">
    <property type="entry name" value="Hexapep"/>
</dbReference>
<dbReference type="GO" id="GO:0009001">
    <property type="term" value="F:serine O-acetyltransferase activity"/>
    <property type="evidence" value="ECO:0007669"/>
    <property type="project" value="InterPro"/>
</dbReference>
<protein>
    <submittedName>
        <fullName evidence="1">Serine acetyltransferase</fullName>
    </submittedName>
</protein>
<keyword evidence="2" id="KW-1185">Reference proteome</keyword>
<dbReference type="SUPFAM" id="SSF51161">
    <property type="entry name" value="Trimeric LpxA-like enzymes"/>
    <property type="match status" value="1"/>
</dbReference>
<evidence type="ECO:0000313" key="1">
    <source>
        <dbReference type="EMBL" id="GAX62929.1"/>
    </source>
</evidence>
<evidence type="ECO:0000313" key="2">
    <source>
        <dbReference type="Proteomes" id="UP000218542"/>
    </source>
</evidence>
<dbReference type="PANTHER" id="PTHR42811">
    <property type="entry name" value="SERINE ACETYLTRANSFERASE"/>
    <property type="match status" value="1"/>
</dbReference>
<proteinExistence type="predicted"/>
<dbReference type="InterPro" id="IPR011004">
    <property type="entry name" value="Trimer_LpxA-like_sf"/>
</dbReference>
<gene>
    <name evidence="1" type="ORF">SCALIN_C45_0087</name>
</gene>
<comment type="caution">
    <text evidence="1">The sequence shown here is derived from an EMBL/GenBank/DDBJ whole genome shotgun (WGS) entry which is preliminary data.</text>
</comment>